<feature type="region of interest" description="Disordered" evidence="1">
    <location>
        <begin position="63"/>
        <end position="85"/>
    </location>
</feature>
<proteinExistence type="predicted"/>
<evidence type="ECO:0000256" key="1">
    <source>
        <dbReference type="SAM" id="MobiDB-lite"/>
    </source>
</evidence>
<accession>A0AA97PFZ9</accession>
<dbReference type="EMBL" id="JH793069">
    <property type="protein sequence ID" value="ELQ33199.1"/>
    <property type="molecule type" value="Genomic_DNA"/>
</dbReference>
<dbReference type="AlphaFoldDB" id="A0AA97PFZ9"/>
<evidence type="ECO:0000313" key="2">
    <source>
        <dbReference type="EMBL" id="ELQ33199.1"/>
    </source>
</evidence>
<sequence length="97" mass="10557">MGYPIWVQSATRGPPKPAKTPMGRPEPPAQSPWVDEPGRAREALFNILLPVFLTIWKSAQGIPPPTHGGPKGLFESPRANSPKARNLFNRGIGILSH</sequence>
<gene>
    <name evidence="2" type="ORF">OOU_Y34scaffold00983g1</name>
</gene>
<name>A0AA97PFZ9_PYRO3</name>
<reference evidence="2" key="1">
    <citation type="journal article" date="2012" name="PLoS Genet.">
        <title>Comparative analysis of the genomes of two field isolates of the rice blast fungus Magnaporthe oryzae.</title>
        <authorList>
            <person name="Xue M."/>
            <person name="Yang J."/>
            <person name="Li Z."/>
            <person name="Hu S."/>
            <person name="Yao N."/>
            <person name="Dean R.A."/>
            <person name="Zhao W."/>
            <person name="Shen M."/>
            <person name="Zhang H."/>
            <person name="Li C."/>
            <person name="Liu L."/>
            <person name="Cao L."/>
            <person name="Xu X."/>
            <person name="Xing Y."/>
            <person name="Hsiang T."/>
            <person name="Zhang Z."/>
            <person name="Xu J.R."/>
            <person name="Peng Y.L."/>
        </authorList>
    </citation>
    <scope>NUCLEOTIDE SEQUENCE</scope>
    <source>
        <strain evidence="2">Y34</strain>
    </source>
</reference>
<feature type="region of interest" description="Disordered" evidence="1">
    <location>
        <begin position="1"/>
        <end position="35"/>
    </location>
</feature>
<organism evidence="2">
    <name type="scientific">Pyricularia oryzae (strain Y34)</name>
    <name type="common">Rice blast fungus</name>
    <name type="synonym">Magnaporthe oryzae</name>
    <dbReference type="NCBI Taxonomy" id="1143189"/>
    <lineage>
        <taxon>Eukaryota</taxon>
        <taxon>Fungi</taxon>
        <taxon>Dikarya</taxon>
        <taxon>Ascomycota</taxon>
        <taxon>Pezizomycotina</taxon>
        <taxon>Sordariomycetes</taxon>
        <taxon>Sordariomycetidae</taxon>
        <taxon>Magnaporthales</taxon>
        <taxon>Pyriculariaceae</taxon>
        <taxon>Pyricularia</taxon>
    </lineage>
</organism>
<feature type="compositionally biased region" description="Pro residues" evidence="1">
    <location>
        <begin position="14"/>
        <end position="30"/>
    </location>
</feature>
<dbReference type="Proteomes" id="UP000011086">
    <property type="component" value="Unassembled WGS sequence"/>
</dbReference>
<protein>
    <submittedName>
        <fullName evidence="2">Uncharacterized protein</fullName>
    </submittedName>
</protein>